<protein>
    <submittedName>
        <fullName evidence="2">Uncharacterized protein</fullName>
    </submittedName>
</protein>
<evidence type="ECO:0000313" key="2">
    <source>
        <dbReference type="EMBL" id="CAH1403109.1"/>
    </source>
</evidence>
<evidence type="ECO:0000313" key="3">
    <source>
        <dbReference type="Proteomes" id="UP001152798"/>
    </source>
</evidence>
<reference evidence="2" key="1">
    <citation type="submission" date="2022-01" db="EMBL/GenBank/DDBJ databases">
        <authorList>
            <person name="King R."/>
        </authorList>
    </citation>
    <scope>NUCLEOTIDE SEQUENCE</scope>
</reference>
<accession>A0A9P0HJ91</accession>
<name>A0A9P0HJ91_NEZVI</name>
<keyword evidence="3" id="KW-1185">Reference proteome</keyword>
<dbReference type="AlphaFoldDB" id="A0A9P0HJ91"/>
<evidence type="ECO:0000256" key="1">
    <source>
        <dbReference type="SAM" id="MobiDB-lite"/>
    </source>
</evidence>
<feature type="compositionally biased region" description="Basic and acidic residues" evidence="1">
    <location>
        <begin position="251"/>
        <end position="262"/>
    </location>
</feature>
<dbReference type="Proteomes" id="UP001152798">
    <property type="component" value="Chromosome 5"/>
</dbReference>
<feature type="region of interest" description="Disordered" evidence="1">
    <location>
        <begin position="241"/>
        <end position="275"/>
    </location>
</feature>
<dbReference type="OrthoDB" id="6614499at2759"/>
<proteinExistence type="predicted"/>
<dbReference type="EMBL" id="OV725081">
    <property type="protein sequence ID" value="CAH1403109.1"/>
    <property type="molecule type" value="Genomic_DNA"/>
</dbReference>
<sequence>MFTKEDLSSMKYKELVVIAKQYGVYKSRSKKVNLLNKLLSIPFDQVVVNQPVSINDKSDTNIVDTTQKTDCFESKMSPAPLRRETFDVVPFAEGRDNITVEDNFSNIDGEILDINVPSIRRETFDVDKVSDSRMSAVKDDLQITNDKENLSSEKSFLRQNTFNIDKPKEKLSDKTVIPTTPTVLRQGTFSIDTPNKNNIFEEMPGLLRKEFKSTPVKPYILNGAATCSPVRTRNSIHRSVGSVKSIGQRIENQRTAKSERRPSSRGSKTQKNFSVKNNLSVNMVSVTTPVRIHKTSVKGGRIEKKITPSKLPNFKAIHLREFSKMESIVEHTKRKEERTKALLTPVKLNPIAGNVSKGTSLVTSRIPVKFDMPATVEPKTTSFTPSKGKLSVNTHTQKNTNLKKSCVSNVKDKLKFIDSPMTKVKRRSGSGAVKDVTNKIASNPKKRVENVKEIVTSKMHPFSVERNRAKGRDFLQSVRMNRRFQLQMDVMRKAKV</sequence>
<feature type="compositionally biased region" description="Polar residues" evidence="1">
    <location>
        <begin position="264"/>
        <end position="275"/>
    </location>
</feature>
<gene>
    <name evidence="2" type="ORF">NEZAVI_LOCUS11772</name>
</gene>
<organism evidence="2 3">
    <name type="scientific">Nezara viridula</name>
    <name type="common">Southern green stink bug</name>
    <name type="synonym">Cimex viridulus</name>
    <dbReference type="NCBI Taxonomy" id="85310"/>
    <lineage>
        <taxon>Eukaryota</taxon>
        <taxon>Metazoa</taxon>
        <taxon>Ecdysozoa</taxon>
        <taxon>Arthropoda</taxon>
        <taxon>Hexapoda</taxon>
        <taxon>Insecta</taxon>
        <taxon>Pterygota</taxon>
        <taxon>Neoptera</taxon>
        <taxon>Paraneoptera</taxon>
        <taxon>Hemiptera</taxon>
        <taxon>Heteroptera</taxon>
        <taxon>Panheteroptera</taxon>
        <taxon>Pentatomomorpha</taxon>
        <taxon>Pentatomoidea</taxon>
        <taxon>Pentatomidae</taxon>
        <taxon>Pentatominae</taxon>
        <taxon>Nezara</taxon>
    </lineage>
</organism>